<accession>A0A183KRS9</accession>
<evidence type="ECO:0000313" key="2">
    <source>
        <dbReference type="Proteomes" id="UP000279833"/>
    </source>
</evidence>
<keyword evidence="2" id="KW-1185">Reference proteome</keyword>
<reference evidence="1 2" key="2">
    <citation type="submission" date="2018-11" db="EMBL/GenBank/DDBJ databases">
        <authorList>
            <consortium name="Pathogen Informatics"/>
        </authorList>
    </citation>
    <scope>NUCLEOTIDE SEQUENCE [LARGE SCALE GENOMIC DNA]</scope>
    <source>
        <strain evidence="1">Dakar</strain>
        <strain evidence="2">Dakar, Senegal</strain>
    </source>
</reference>
<dbReference type="WBParaSite" id="SCUD_0001776801-mRNA-1">
    <property type="protein sequence ID" value="SCUD_0001776801-mRNA-1"/>
    <property type="gene ID" value="SCUD_0001776801"/>
</dbReference>
<gene>
    <name evidence="1" type="ORF">SCUD_LOCUS17765</name>
</gene>
<sequence length="95" mass="10887">MEQHVLLSLALAIVDQDFMDHYVNTYVHLEDGEWDVLLCVIVIIHNHLVVILKPGDVDVNQVILVNVVKKVSLIKHNSSKKSMNTVTNTRKSFYF</sequence>
<dbReference type="AlphaFoldDB" id="A0A183KRS9"/>
<evidence type="ECO:0000313" key="1">
    <source>
        <dbReference type="EMBL" id="VDP64206.1"/>
    </source>
</evidence>
<proteinExistence type="predicted"/>
<evidence type="ECO:0000313" key="3">
    <source>
        <dbReference type="WBParaSite" id="SCUD_0001776801-mRNA-1"/>
    </source>
</evidence>
<protein>
    <submittedName>
        <fullName evidence="3">Dynein light chain</fullName>
    </submittedName>
</protein>
<organism evidence="3">
    <name type="scientific">Schistosoma curassoni</name>
    <dbReference type="NCBI Taxonomy" id="6186"/>
    <lineage>
        <taxon>Eukaryota</taxon>
        <taxon>Metazoa</taxon>
        <taxon>Spiralia</taxon>
        <taxon>Lophotrochozoa</taxon>
        <taxon>Platyhelminthes</taxon>
        <taxon>Trematoda</taxon>
        <taxon>Digenea</taxon>
        <taxon>Strigeidida</taxon>
        <taxon>Schistosomatoidea</taxon>
        <taxon>Schistosomatidae</taxon>
        <taxon>Schistosoma</taxon>
    </lineage>
</organism>
<reference evidence="3" key="1">
    <citation type="submission" date="2016-06" db="UniProtKB">
        <authorList>
            <consortium name="WormBaseParasite"/>
        </authorList>
    </citation>
    <scope>IDENTIFICATION</scope>
</reference>
<dbReference type="EMBL" id="UZAK01040182">
    <property type="protein sequence ID" value="VDP64206.1"/>
    <property type="molecule type" value="Genomic_DNA"/>
</dbReference>
<dbReference type="Proteomes" id="UP000279833">
    <property type="component" value="Unassembled WGS sequence"/>
</dbReference>
<name>A0A183KRS9_9TREM</name>